<dbReference type="PANTHER" id="PTHR31424">
    <property type="entry name" value="PROTEIN CBG23806"/>
    <property type="match status" value="1"/>
</dbReference>
<evidence type="ECO:0000313" key="2">
    <source>
        <dbReference type="Proteomes" id="UP001152795"/>
    </source>
</evidence>
<evidence type="ECO:0000313" key="1">
    <source>
        <dbReference type="EMBL" id="CAB3986080.1"/>
    </source>
</evidence>
<dbReference type="PANTHER" id="PTHR31424:SF3">
    <property type="entry name" value="RING-TYPE DOMAIN-CONTAINING PROTEIN"/>
    <property type="match status" value="1"/>
</dbReference>
<dbReference type="AlphaFoldDB" id="A0A7D9HIN9"/>
<gene>
    <name evidence="1" type="ORF">PACLA_8A087293</name>
</gene>
<dbReference type="Proteomes" id="UP001152795">
    <property type="component" value="Unassembled WGS sequence"/>
</dbReference>
<dbReference type="EMBL" id="CACRXK020000961">
    <property type="protein sequence ID" value="CAB3986080.1"/>
    <property type="molecule type" value="Genomic_DNA"/>
</dbReference>
<protein>
    <submittedName>
        <fullName evidence="1">Uncharacterized protein</fullName>
    </submittedName>
</protein>
<sequence length="277" mass="32067">MENIRRTLDNIRECCLNQTFSCEHPPLLNIPLENIVLDELHLMLRITEALDRDLAANLEKAPHNRQPIHLQNLIKAICSCGVSFSVWEKWDSDGQASGVHEFTSLIGTDRKILLENLSAKLDGVIELSTSATVIRIWKKQDPTDTDIDLYFSKATAWVTLFLSLGDKRQGYAKQNITPYIHAMVYHIPCSMRMHKGMRNFLGQGVEKLNDVCRRIYLEKSNKWDATKDVLLVEERLQHLSELQRTPRLYNKVSEYWKSEIHENRWKHTRFCNHAGAG</sequence>
<organism evidence="1 2">
    <name type="scientific">Paramuricea clavata</name>
    <name type="common">Red gorgonian</name>
    <name type="synonym">Violescent sea-whip</name>
    <dbReference type="NCBI Taxonomy" id="317549"/>
    <lineage>
        <taxon>Eukaryota</taxon>
        <taxon>Metazoa</taxon>
        <taxon>Cnidaria</taxon>
        <taxon>Anthozoa</taxon>
        <taxon>Octocorallia</taxon>
        <taxon>Malacalcyonacea</taxon>
        <taxon>Plexauridae</taxon>
        <taxon>Paramuricea</taxon>
    </lineage>
</organism>
<reference evidence="1" key="1">
    <citation type="submission" date="2020-04" db="EMBL/GenBank/DDBJ databases">
        <authorList>
            <person name="Alioto T."/>
            <person name="Alioto T."/>
            <person name="Gomez Garrido J."/>
        </authorList>
    </citation>
    <scope>NUCLEOTIDE SEQUENCE</scope>
    <source>
        <strain evidence="1">A484AB</strain>
    </source>
</reference>
<comment type="caution">
    <text evidence="1">The sequence shown here is derived from an EMBL/GenBank/DDBJ whole genome shotgun (WGS) entry which is preliminary data.</text>
</comment>
<dbReference type="OrthoDB" id="5989200at2759"/>
<proteinExistence type="predicted"/>
<accession>A0A7D9HIN9</accession>
<name>A0A7D9HIN9_PARCT</name>
<keyword evidence="2" id="KW-1185">Reference proteome</keyword>